<dbReference type="PANTHER" id="PTHR47660">
    <property type="entry name" value="TRANSCRIPTION FACTOR WITH C2H2 AND ZN(2)-CYS(6) DNA BINDING DOMAIN (EUROFUNG)-RELATED-RELATED"/>
    <property type="match status" value="1"/>
</dbReference>
<dbReference type="GO" id="GO:0008270">
    <property type="term" value="F:zinc ion binding"/>
    <property type="evidence" value="ECO:0007669"/>
    <property type="project" value="InterPro"/>
</dbReference>
<sequence>MKRSMANRRLIDSLRRHEKTHTKGTTEPAPRIGKACDRCHALKARCDKGNPCAVCAKRGLQCTFDRNFKRESRSASILSGTDYEEMQAGRKRRRVDQDIPDRLLGLNGLVDAVSASASSYTPTPPPPSYTTGTPSKIHQTQSQAEEVSMQNLRVAVRQHEAQIQHDLMNVGDQPQPPPPTQHPHQEEDAEHHILRLSRVYSESKSFLVADDVLSDLESEEMTDLMGQLDAKYYVELYFSHFHGQWPFLTRPQFNPEIEPSILVLAMVMCGLRMTEEKSLMRLAWAIHAHLQAIIVTQMDNWTVKEYSPHRWPIATYQAILLFTIFAITANDYTEIFGSDDVEDEEDVIDRIYPIFTRLVDTCRIQRILHYPSMLSQIHADDPLVYKLCASEEFKYFALTLFKVDNILSKLIQLGRDNNNDDSDDMPDATGYTALSISDLQFPLPVNNYLWEADGIREFLRRRTRQCRDPSRSSEVYTAVMADDRETSLNRELNPWICDILLPTEKDAGEMQGKRLGRKRRKAWVSLGPWLGYLVGLDVGSALI</sequence>
<dbReference type="SMART" id="SM00066">
    <property type="entry name" value="GAL4"/>
    <property type="match status" value="1"/>
</dbReference>
<evidence type="ECO:0000256" key="7">
    <source>
        <dbReference type="SAM" id="MobiDB-lite"/>
    </source>
</evidence>
<dbReference type="InterPro" id="IPR001138">
    <property type="entry name" value="Zn2Cys6_DnaBD"/>
</dbReference>
<keyword evidence="10" id="KW-1185">Reference proteome</keyword>
<keyword evidence="5" id="KW-0804">Transcription</keyword>
<evidence type="ECO:0000256" key="3">
    <source>
        <dbReference type="ARBA" id="ARBA00023015"/>
    </source>
</evidence>
<evidence type="ECO:0000313" key="10">
    <source>
        <dbReference type="Proteomes" id="UP000053095"/>
    </source>
</evidence>
<evidence type="ECO:0000259" key="8">
    <source>
        <dbReference type="PROSITE" id="PS50048"/>
    </source>
</evidence>
<dbReference type="Pfam" id="PF04082">
    <property type="entry name" value="Fungal_trans"/>
    <property type="match status" value="1"/>
</dbReference>
<dbReference type="EMBL" id="DF933829">
    <property type="protein sequence ID" value="GAM38052.1"/>
    <property type="molecule type" value="Genomic_DNA"/>
</dbReference>
<keyword evidence="1" id="KW-0479">Metal-binding</keyword>
<feature type="compositionally biased region" description="Polar residues" evidence="7">
    <location>
        <begin position="136"/>
        <end position="147"/>
    </location>
</feature>
<dbReference type="Pfam" id="PF00172">
    <property type="entry name" value="Zn_clus"/>
    <property type="match status" value="1"/>
</dbReference>
<evidence type="ECO:0000256" key="1">
    <source>
        <dbReference type="ARBA" id="ARBA00022723"/>
    </source>
</evidence>
<name>A0A6V8H9F5_TALPI</name>
<feature type="domain" description="Zn(2)-C6 fungal-type" evidence="8">
    <location>
        <begin position="35"/>
        <end position="64"/>
    </location>
</feature>
<keyword evidence="2" id="KW-0862">Zinc</keyword>
<accession>A0A6V8H9F5</accession>
<feature type="region of interest" description="Disordered" evidence="7">
    <location>
        <begin position="169"/>
        <end position="189"/>
    </location>
</feature>
<proteinExistence type="predicted"/>
<dbReference type="PROSITE" id="PS50048">
    <property type="entry name" value="ZN2_CY6_FUNGAL_2"/>
    <property type="match status" value="1"/>
</dbReference>
<protein>
    <recommendedName>
        <fullName evidence="8">Zn(2)-C6 fungal-type domain-containing protein</fullName>
    </recommendedName>
</protein>
<keyword evidence="3" id="KW-0805">Transcription regulation</keyword>
<dbReference type="CDD" id="cd00067">
    <property type="entry name" value="GAL4"/>
    <property type="match status" value="1"/>
</dbReference>
<feature type="region of interest" description="Disordered" evidence="7">
    <location>
        <begin position="116"/>
        <end position="147"/>
    </location>
</feature>
<comment type="caution">
    <text evidence="9">The sequence shown here is derived from an EMBL/GenBank/DDBJ whole genome shotgun (WGS) entry which is preliminary data.</text>
</comment>
<organism evidence="9 10">
    <name type="scientific">Talaromyces pinophilus</name>
    <name type="common">Penicillium pinophilum</name>
    <dbReference type="NCBI Taxonomy" id="128442"/>
    <lineage>
        <taxon>Eukaryota</taxon>
        <taxon>Fungi</taxon>
        <taxon>Dikarya</taxon>
        <taxon>Ascomycota</taxon>
        <taxon>Pezizomycotina</taxon>
        <taxon>Eurotiomycetes</taxon>
        <taxon>Eurotiomycetidae</taxon>
        <taxon>Eurotiales</taxon>
        <taxon>Trichocomaceae</taxon>
        <taxon>Talaromyces</taxon>
        <taxon>Talaromyces sect. Talaromyces</taxon>
    </lineage>
</organism>
<dbReference type="GO" id="GO:0003677">
    <property type="term" value="F:DNA binding"/>
    <property type="evidence" value="ECO:0007669"/>
    <property type="project" value="UniProtKB-KW"/>
</dbReference>
<dbReference type="PANTHER" id="PTHR47660:SF7">
    <property type="entry name" value="TRANSCRIPTION FACTOR WITH C2H2 AND ZN(2)-CYS(6) DNA BINDING DOMAIN (EUROFUNG)"/>
    <property type="match status" value="1"/>
</dbReference>
<feature type="region of interest" description="Disordered" evidence="7">
    <location>
        <begin position="1"/>
        <end position="30"/>
    </location>
</feature>
<dbReference type="InterPro" id="IPR036864">
    <property type="entry name" value="Zn2-C6_fun-type_DNA-bd_sf"/>
</dbReference>
<evidence type="ECO:0000256" key="5">
    <source>
        <dbReference type="ARBA" id="ARBA00023163"/>
    </source>
</evidence>
<keyword evidence="6" id="KW-0539">Nucleus</keyword>
<dbReference type="Gene3D" id="4.10.240.10">
    <property type="entry name" value="Zn(2)-C6 fungal-type DNA-binding domain"/>
    <property type="match status" value="1"/>
</dbReference>
<dbReference type="AlphaFoldDB" id="A0A6V8H9F5"/>
<dbReference type="Proteomes" id="UP000053095">
    <property type="component" value="Unassembled WGS sequence"/>
</dbReference>
<evidence type="ECO:0000256" key="6">
    <source>
        <dbReference type="ARBA" id="ARBA00023242"/>
    </source>
</evidence>
<reference evidence="10" key="1">
    <citation type="journal article" date="2015" name="Genome Announc.">
        <title>Draft genome sequence of Talaromyces cellulolyticus strain Y-94, a source of lignocellulosic biomass-degrading enzymes.</title>
        <authorList>
            <person name="Fujii T."/>
            <person name="Koike H."/>
            <person name="Sawayama S."/>
            <person name="Yano S."/>
            <person name="Inoue H."/>
        </authorList>
    </citation>
    <scope>NUCLEOTIDE SEQUENCE [LARGE SCALE GENOMIC DNA]</scope>
    <source>
        <strain evidence="10">Y-94</strain>
    </source>
</reference>
<evidence type="ECO:0000256" key="4">
    <source>
        <dbReference type="ARBA" id="ARBA00023125"/>
    </source>
</evidence>
<dbReference type="InterPro" id="IPR007219">
    <property type="entry name" value="XnlR_reg_dom"/>
</dbReference>
<dbReference type="SUPFAM" id="SSF57701">
    <property type="entry name" value="Zn2/Cys6 DNA-binding domain"/>
    <property type="match status" value="1"/>
</dbReference>
<gene>
    <name evidence="9" type="ORF">TCE0_033f08487</name>
</gene>
<evidence type="ECO:0000256" key="2">
    <source>
        <dbReference type="ARBA" id="ARBA00022833"/>
    </source>
</evidence>
<dbReference type="GO" id="GO:0000981">
    <property type="term" value="F:DNA-binding transcription factor activity, RNA polymerase II-specific"/>
    <property type="evidence" value="ECO:0007669"/>
    <property type="project" value="InterPro"/>
</dbReference>
<dbReference type="GO" id="GO:0006351">
    <property type="term" value="P:DNA-templated transcription"/>
    <property type="evidence" value="ECO:0007669"/>
    <property type="project" value="InterPro"/>
</dbReference>
<evidence type="ECO:0000313" key="9">
    <source>
        <dbReference type="EMBL" id="GAM38052.1"/>
    </source>
</evidence>
<dbReference type="PROSITE" id="PS00463">
    <property type="entry name" value="ZN2_CY6_FUNGAL_1"/>
    <property type="match status" value="1"/>
</dbReference>
<keyword evidence="4" id="KW-0238">DNA-binding</keyword>